<comment type="caution">
    <text evidence="1">The sequence shown here is derived from an EMBL/GenBank/DDBJ whole genome shotgun (WGS) entry which is preliminary data.</text>
</comment>
<dbReference type="EMBL" id="JAFKCT010000004">
    <property type="protein sequence ID" value="MBN7811661.1"/>
    <property type="molecule type" value="Genomic_DNA"/>
</dbReference>
<accession>A0ABS3C4Y0</accession>
<evidence type="ECO:0000313" key="2">
    <source>
        <dbReference type="Proteomes" id="UP000664317"/>
    </source>
</evidence>
<protein>
    <recommendedName>
        <fullName evidence="3">GLPGLI family protein</fullName>
    </recommendedName>
</protein>
<name>A0ABS3C4Y0_9BACT</name>
<sequence>MVKSLFHIFLCSVLMLNSMVYSVIRGSYELNKAYIIENFCVNKDKPMMNCDGKCYLAQQMKEAKEKRDANATHKFSTDFGIYIPAPALGQVYQTLVSAIHQPEAMYSEPVTFLVAQEINKPPTA</sequence>
<keyword evidence="2" id="KW-1185">Reference proteome</keyword>
<reference evidence="1 2" key="1">
    <citation type="submission" date="2021-03" db="EMBL/GenBank/DDBJ databases">
        <title>novel species isolated from a fishpond in China.</title>
        <authorList>
            <person name="Lu H."/>
            <person name="Cai Z."/>
        </authorList>
    </citation>
    <scope>NUCLEOTIDE SEQUENCE [LARGE SCALE GENOMIC DNA]</scope>
    <source>
        <strain evidence="1 2">H41</strain>
    </source>
</reference>
<evidence type="ECO:0000313" key="1">
    <source>
        <dbReference type="EMBL" id="MBN7811661.1"/>
    </source>
</evidence>
<proteinExistence type="predicted"/>
<organism evidence="1 2">
    <name type="scientific">Algoriphagus oliviformis</name>
    <dbReference type="NCBI Taxonomy" id="2811231"/>
    <lineage>
        <taxon>Bacteria</taxon>
        <taxon>Pseudomonadati</taxon>
        <taxon>Bacteroidota</taxon>
        <taxon>Cytophagia</taxon>
        <taxon>Cytophagales</taxon>
        <taxon>Cyclobacteriaceae</taxon>
        <taxon>Algoriphagus</taxon>
    </lineage>
</organism>
<gene>
    <name evidence="1" type="ORF">J0A68_11915</name>
</gene>
<evidence type="ECO:0008006" key="3">
    <source>
        <dbReference type="Google" id="ProtNLM"/>
    </source>
</evidence>
<dbReference type="Proteomes" id="UP000664317">
    <property type="component" value="Unassembled WGS sequence"/>
</dbReference>
<dbReference type="RefSeq" id="WP_206578436.1">
    <property type="nucleotide sequence ID" value="NZ_JAFKCT010000004.1"/>
</dbReference>